<keyword evidence="2 4" id="KW-0479">Metal-binding</keyword>
<accession>A0ABS3LH22</accession>
<evidence type="ECO:0000256" key="4">
    <source>
        <dbReference type="PROSITE-ProRule" id="PRU00433"/>
    </source>
</evidence>
<evidence type="ECO:0000313" key="8">
    <source>
        <dbReference type="Proteomes" id="UP000664399"/>
    </source>
</evidence>
<dbReference type="Gene3D" id="1.10.760.10">
    <property type="entry name" value="Cytochrome c-like domain"/>
    <property type="match status" value="1"/>
</dbReference>
<dbReference type="EMBL" id="JAFVMG010000001">
    <property type="protein sequence ID" value="MBO1326875.1"/>
    <property type="molecule type" value="Genomic_DNA"/>
</dbReference>
<sequence>MKDGIRLHGAAVAFLLVAALPGGQAMAANGWDLYSATCSLCHQTGAKGLPGQFPPLAGRVDRIAATPEGRRYLAHVLLNGLSGEIKADGQTYKGYMPSFGSQPDETIAAVLTYVASLGATTPPPTFSADEIRAARADGALSPAAILDERTKLNAAHPLP</sequence>
<evidence type="ECO:0000256" key="5">
    <source>
        <dbReference type="SAM" id="SignalP"/>
    </source>
</evidence>
<keyword evidence="8" id="KW-1185">Reference proteome</keyword>
<feature type="domain" description="Cytochrome c" evidence="6">
    <location>
        <begin position="25"/>
        <end position="118"/>
    </location>
</feature>
<feature type="signal peptide" evidence="5">
    <location>
        <begin position="1"/>
        <end position="27"/>
    </location>
</feature>
<comment type="caution">
    <text evidence="7">The sequence shown here is derived from an EMBL/GenBank/DDBJ whole genome shotgun (WGS) entry which is preliminary data.</text>
</comment>
<protein>
    <submittedName>
        <fullName evidence="7">Cytochrome c</fullName>
    </submittedName>
</protein>
<dbReference type="PROSITE" id="PS51007">
    <property type="entry name" value="CYTC"/>
    <property type="match status" value="1"/>
</dbReference>
<keyword evidence="5" id="KW-0732">Signal</keyword>
<dbReference type="Proteomes" id="UP000664399">
    <property type="component" value="Unassembled WGS sequence"/>
</dbReference>
<reference evidence="7 8" key="1">
    <citation type="submission" date="2021-03" db="EMBL/GenBank/DDBJ databases">
        <title>The complete genome sequence of Acetobacter suratthaniensis TBRC 1719.</title>
        <authorList>
            <person name="Charoenyingcharoen P."/>
            <person name="Yukphan P."/>
        </authorList>
    </citation>
    <scope>NUCLEOTIDE SEQUENCE [LARGE SCALE GENOMIC DNA]</scope>
    <source>
        <strain evidence="7 8">TBRC 1719</strain>
    </source>
</reference>
<evidence type="ECO:0000313" key="7">
    <source>
        <dbReference type="EMBL" id="MBO1326875.1"/>
    </source>
</evidence>
<organism evidence="7 8">
    <name type="scientific">Acetobacter suratthaniensis</name>
    <dbReference type="NCBI Taxonomy" id="1502841"/>
    <lineage>
        <taxon>Bacteria</taxon>
        <taxon>Pseudomonadati</taxon>
        <taxon>Pseudomonadota</taxon>
        <taxon>Alphaproteobacteria</taxon>
        <taxon>Acetobacterales</taxon>
        <taxon>Acetobacteraceae</taxon>
        <taxon>Acetobacter</taxon>
    </lineage>
</organism>
<dbReference type="InterPro" id="IPR036909">
    <property type="entry name" value="Cyt_c-like_dom_sf"/>
</dbReference>
<dbReference type="SUPFAM" id="SSF46626">
    <property type="entry name" value="Cytochrome c"/>
    <property type="match status" value="1"/>
</dbReference>
<dbReference type="RefSeq" id="WP_207851602.1">
    <property type="nucleotide sequence ID" value="NZ_JAFVMG010000001.1"/>
</dbReference>
<keyword evidence="1 4" id="KW-0349">Heme</keyword>
<evidence type="ECO:0000256" key="3">
    <source>
        <dbReference type="ARBA" id="ARBA00023004"/>
    </source>
</evidence>
<dbReference type="PANTHER" id="PTHR35008">
    <property type="entry name" value="BLL4482 PROTEIN-RELATED"/>
    <property type="match status" value="1"/>
</dbReference>
<dbReference type="Pfam" id="PF13442">
    <property type="entry name" value="Cytochrome_CBB3"/>
    <property type="match status" value="1"/>
</dbReference>
<evidence type="ECO:0000256" key="1">
    <source>
        <dbReference type="ARBA" id="ARBA00022617"/>
    </source>
</evidence>
<keyword evidence="3 4" id="KW-0408">Iron</keyword>
<evidence type="ECO:0000256" key="2">
    <source>
        <dbReference type="ARBA" id="ARBA00022723"/>
    </source>
</evidence>
<dbReference type="InterPro" id="IPR051459">
    <property type="entry name" value="Cytochrome_c-type_DH"/>
</dbReference>
<name>A0ABS3LH22_9PROT</name>
<dbReference type="PANTHER" id="PTHR35008:SF8">
    <property type="entry name" value="ALCOHOL DEHYDROGENASE CYTOCHROME C SUBUNIT"/>
    <property type="match status" value="1"/>
</dbReference>
<dbReference type="InterPro" id="IPR009056">
    <property type="entry name" value="Cyt_c-like_dom"/>
</dbReference>
<proteinExistence type="predicted"/>
<feature type="chain" id="PRO_5046543424" evidence="5">
    <location>
        <begin position="28"/>
        <end position="159"/>
    </location>
</feature>
<evidence type="ECO:0000259" key="6">
    <source>
        <dbReference type="PROSITE" id="PS51007"/>
    </source>
</evidence>
<gene>
    <name evidence="7" type="ORF">J2D75_00090</name>
</gene>